<reference evidence="1" key="1">
    <citation type="submission" date="2022-06" db="EMBL/GenBank/DDBJ databases">
        <title>Fusarium solani species complex genomes reveal bases of compartmentalisation and animal pathogenesis.</title>
        <authorList>
            <person name="Tsai I.J."/>
        </authorList>
    </citation>
    <scope>NUCLEOTIDE SEQUENCE</scope>
    <source>
        <strain evidence="1">Fu6.1</strain>
    </source>
</reference>
<protein>
    <submittedName>
        <fullName evidence="1">Uncharacterized protein</fullName>
    </submittedName>
</protein>
<name>A0ACC0QFG5_9HYPO</name>
<organism evidence="1 2">
    <name type="scientific">Fusarium keratoplasticum</name>
    <dbReference type="NCBI Taxonomy" id="1328300"/>
    <lineage>
        <taxon>Eukaryota</taxon>
        <taxon>Fungi</taxon>
        <taxon>Dikarya</taxon>
        <taxon>Ascomycota</taxon>
        <taxon>Pezizomycotina</taxon>
        <taxon>Sordariomycetes</taxon>
        <taxon>Hypocreomycetidae</taxon>
        <taxon>Hypocreales</taxon>
        <taxon>Nectriaceae</taxon>
        <taxon>Fusarium</taxon>
        <taxon>Fusarium solani species complex</taxon>
    </lineage>
</organism>
<keyword evidence="2" id="KW-1185">Reference proteome</keyword>
<dbReference type="Proteomes" id="UP001065298">
    <property type="component" value="Chromosome 11"/>
</dbReference>
<gene>
    <name evidence="1" type="ORF">NCS57_01341500</name>
</gene>
<accession>A0ACC0QFG5</accession>
<evidence type="ECO:0000313" key="2">
    <source>
        <dbReference type="Proteomes" id="UP001065298"/>
    </source>
</evidence>
<comment type="caution">
    <text evidence="1">The sequence shown here is derived from an EMBL/GenBank/DDBJ whole genome shotgun (WGS) entry which is preliminary data.</text>
</comment>
<proteinExistence type="predicted"/>
<evidence type="ECO:0000313" key="1">
    <source>
        <dbReference type="EMBL" id="KAI8652764.1"/>
    </source>
</evidence>
<sequence>MLTAQTLFSDISKYTSLAAEQMTLPVVAPPLEQSVQATTASEAPETHTTSPRGKASQPHWEDSVTSDDDDDEQIYSTDPGSSISEDAASPTTSISSSIFDYQVINGRTYQDAYGKYWAPNDERACEALDLLHHLCLVILDGKLHLAPLEKKKIRNVIDIGTGTGLWAIDFADEFPEAEVIGIDISPIQPSLVPPNLWFEIDDFTLPWTFPEGSADYIHMRFLRGSVSDWHALYENAFRATKPGGWIETHEDDPALYTQEGPLEGDGALAGWGKIFQNGSQKLGRRFTPIPYDLQEKGLRAAGFVDIHCHVIQVPIWDWPKNKKLKKIGLVAKASMLVDVEGQISIMADLCGWTSEDITAYCKRFRVELESKTAHAFYYQRVVWGRKPEEGEASF</sequence>
<dbReference type="EMBL" id="CM046513">
    <property type="protein sequence ID" value="KAI8652764.1"/>
    <property type="molecule type" value="Genomic_DNA"/>
</dbReference>